<comment type="caution">
    <text evidence="1">The sequence shown here is derived from an EMBL/GenBank/DDBJ whole genome shotgun (WGS) entry which is preliminary data.</text>
</comment>
<dbReference type="EMBL" id="BOMI01000063">
    <property type="protein sequence ID" value="GID74576.1"/>
    <property type="molecule type" value="Genomic_DNA"/>
</dbReference>
<sequence length="457" mass="48839">MLVIPIGALSGPSIDRVVCGDSLGRSLLATVAREPGTVAGRVPLLGRRGQLPPERRRAELARQAQAEAVPHHLAAAIDAEAVARWITAHYRAESYPAVLLGSPHGAAAHLAAALGAAWLPTSFTTTLTWPGGDAGDWPAALEWGAGLAERVIGRNPEVSVRQVHDPLRGGPPCGSTVRLHLRWHSMPKAYETFLRDRLAEDGATLLLRDLRTWPVHTLSSRHSFQLGSPVGGWDPDDYTIGNPAFRVLLDDLGVDDWPAPPEMPPRYAERSGEPAFGMDLNRLAVETGRTSHRVLYSQPEALSACVADLIRHATGGDKARCAVACGRLLDPWQARASGLVPYWCESASRAAVEAAEWWLAGSKPFEEVTALPEAPGHDSDQVATLALWRSLTAFGRQRGRLDRLTASRYPMLPLGTGHASRMLASAGGAGSAPPPISLPYALAQLHRVGTPLGLLVG</sequence>
<proteinExistence type="predicted"/>
<protein>
    <submittedName>
        <fullName evidence="1">Uncharacterized protein</fullName>
    </submittedName>
</protein>
<reference evidence="1 2" key="1">
    <citation type="submission" date="2021-01" db="EMBL/GenBank/DDBJ databases">
        <title>Whole genome shotgun sequence of Actinoplanes deccanensis NBRC 13994.</title>
        <authorList>
            <person name="Komaki H."/>
            <person name="Tamura T."/>
        </authorList>
    </citation>
    <scope>NUCLEOTIDE SEQUENCE [LARGE SCALE GENOMIC DNA]</scope>
    <source>
        <strain evidence="1 2">NBRC 13994</strain>
    </source>
</reference>
<organism evidence="1 2">
    <name type="scientific">Paractinoplanes deccanensis</name>
    <dbReference type="NCBI Taxonomy" id="113561"/>
    <lineage>
        <taxon>Bacteria</taxon>
        <taxon>Bacillati</taxon>
        <taxon>Actinomycetota</taxon>
        <taxon>Actinomycetes</taxon>
        <taxon>Micromonosporales</taxon>
        <taxon>Micromonosporaceae</taxon>
        <taxon>Paractinoplanes</taxon>
    </lineage>
</organism>
<name>A0ABQ3Y3J8_9ACTN</name>
<accession>A0ABQ3Y3J8</accession>
<evidence type="ECO:0000313" key="2">
    <source>
        <dbReference type="Proteomes" id="UP000609879"/>
    </source>
</evidence>
<keyword evidence="2" id="KW-1185">Reference proteome</keyword>
<gene>
    <name evidence="1" type="ORF">Ade02nite_32170</name>
</gene>
<dbReference type="Proteomes" id="UP000609879">
    <property type="component" value="Unassembled WGS sequence"/>
</dbReference>
<evidence type="ECO:0000313" key="1">
    <source>
        <dbReference type="EMBL" id="GID74576.1"/>
    </source>
</evidence>